<sequence length="112" mass="12134">MLALPVFIVAFGSFDSVAPILVPATRKKEEGHVCIFLLALSFPFSTRAACITALSVIAATTASDFSCFLLRLDLPICSSSSPSFSCSMFRSISWNFFFLQKINNSSSSSISF</sequence>
<reference evidence="1 2" key="1">
    <citation type="journal article" date="2023" name="Plants (Basel)">
        <title>Bridging the Gap: Combining Genomics and Transcriptomics Approaches to Understand Stylosanthes scabra, an Orphan Legume from the Brazilian Caatinga.</title>
        <authorList>
            <person name="Ferreira-Neto J.R.C."/>
            <person name="da Silva M.D."/>
            <person name="Binneck E."/>
            <person name="de Melo N.F."/>
            <person name="da Silva R.H."/>
            <person name="de Melo A.L.T.M."/>
            <person name="Pandolfi V."/>
            <person name="Bustamante F.O."/>
            <person name="Brasileiro-Vidal A.C."/>
            <person name="Benko-Iseppon A.M."/>
        </authorList>
    </citation>
    <scope>NUCLEOTIDE SEQUENCE [LARGE SCALE GENOMIC DNA]</scope>
    <source>
        <tissue evidence="1">Leaves</tissue>
    </source>
</reference>
<comment type="caution">
    <text evidence="1">The sequence shown here is derived from an EMBL/GenBank/DDBJ whole genome shotgun (WGS) entry which is preliminary data.</text>
</comment>
<accession>A0ABU6VU67</accession>
<gene>
    <name evidence="1" type="ORF">PIB30_080835</name>
</gene>
<proteinExistence type="predicted"/>
<organism evidence="1 2">
    <name type="scientific">Stylosanthes scabra</name>
    <dbReference type="NCBI Taxonomy" id="79078"/>
    <lineage>
        <taxon>Eukaryota</taxon>
        <taxon>Viridiplantae</taxon>
        <taxon>Streptophyta</taxon>
        <taxon>Embryophyta</taxon>
        <taxon>Tracheophyta</taxon>
        <taxon>Spermatophyta</taxon>
        <taxon>Magnoliopsida</taxon>
        <taxon>eudicotyledons</taxon>
        <taxon>Gunneridae</taxon>
        <taxon>Pentapetalae</taxon>
        <taxon>rosids</taxon>
        <taxon>fabids</taxon>
        <taxon>Fabales</taxon>
        <taxon>Fabaceae</taxon>
        <taxon>Papilionoideae</taxon>
        <taxon>50 kb inversion clade</taxon>
        <taxon>dalbergioids sensu lato</taxon>
        <taxon>Dalbergieae</taxon>
        <taxon>Pterocarpus clade</taxon>
        <taxon>Stylosanthes</taxon>
    </lineage>
</organism>
<evidence type="ECO:0000313" key="2">
    <source>
        <dbReference type="Proteomes" id="UP001341840"/>
    </source>
</evidence>
<keyword evidence="2" id="KW-1185">Reference proteome</keyword>
<dbReference type="EMBL" id="JASCZI010152224">
    <property type="protein sequence ID" value="MED6175703.1"/>
    <property type="molecule type" value="Genomic_DNA"/>
</dbReference>
<evidence type="ECO:0000313" key="1">
    <source>
        <dbReference type="EMBL" id="MED6175703.1"/>
    </source>
</evidence>
<protein>
    <submittedName>
        <fullName evidence="1">Uncharacterized protein</fullName>
    </submittedName>
</protein>
<name>A0ABU6VU67_9FABA</name>
<dbReference type="Proteomes" id="UP001341840">
    <property type="component" value="Unassembled WGS sequence"/>
</dbReference>